<keyword evidence="2" id="KW-1185">Reference proteome</keyword>
<dbReference type="AlphaFoldDB" id="Q6BJT5"/>
<dbReference type="EMBL" id="CR382139">
    <property type="protein sequence ID" value="CAG89973.2"/>
    <property type="molecule type" value="Genomic_DNA"/>
</dbReference>
<dbReference type="GeneID" id="2904390"/>
<reference evidence="1 2" key="1">
    <citation type="journal article" date="2004" name="Nature">
        <title>Genome evolution in yeasts.</title>
        <authorList>
            <consortium name="Genolevures"/>
            <person name="Dujon B."/>
            <person name="Sherman D."/>
            <person name="Fischer G."/>
            <person name="Durrens P."/>
            <person name="Casaregola S."/>
            <person name="Lafontaine I."/>
            <person name="de Montigny J."/>
            <person name="Marck C."/>
            <person name="Neuveglise C."/>
            <person name="Talla E."/>
            <person name="Goffard N."/>
            <person name="Frangeul L."/>
            <person name="Aigle M."/>
            <person name="Anthouard V."/>
            <person name="Babour A."/>
            <person name="Barbe V."/>
            <person name="Barnay S."/>
            <person name="Blanchin S."/>
            <person name="Beckerich J.M."/>
            <person name="Beyne E."/>
            <person name="Bleykasten C."/>
            <person name="Boisrame A."/>
            <person name="Boyer J."/>
            <person name="Cattolico L."/>
            <person name="Confanioleri F."/>
            <person name="de Daruvar A."/>
            <person name="Despons L."/>
            <person name="Fabre E."/>
            <person name="Fairhead C."/>
            <person name="Ferry-Dumazet H."/>
            <person name="Groppi A."/>
            <person name="Hantraye F."/>
            <person name="Hennequin C."/>
            <person name="Jauniaux N."/>
            <person name="Joyet P."/>
            <person name="Kachouri R."/>
            <person name="Kerrest A."/>
            <person name="Koszul R."/>
            <person name="Lemaire M."/>
            <person name="Lesur I."/>
            <person name="Ma L."/>
            <person name="Muller H."/>
            <person name="Nicaud J.M."/>
            <person name="Nikolski M."/>
            <person name="Oztas S."/>
            <person name="Ozier-Kalogeropoulos O."/>
            <person name="Pellenz S."/>
            <person name="Potier S."/>
            <person name="Richard G.F."/>
            <person name="Straub M.L."/>
            <person name="Suleau A."/>
            <person name="Swennene D."/>
            <person name="Tekaia F."/>
            <person name="Wesolowski-Louvel M."/>
            <person name="Westhof E."/>
            <person name="Wirth B."/>
            <person name="Zeniou-Meyer M."/>
            <person name="Zivanovic I."/>
            <person name="Bolotin-Fukuhara M."/>
            <person name="Thierry A."/>
            <person name="Bouchier C."/>
            <person name="Caudron B."/>
            <person name="Scarpelli C."/>
            <person name="Gaillardin C."/>
            <person name="Weissenbach J."/>
            <person name="Wincker P."/>
            <person name="Souciet J.L."/>
        </authorList>
    </citation>
    <scope>NUCLEOTIDE SEQUENCE [LARGE SCALE GENOMIC DNA]</scope>
    <source>
        <strain evidence="2">ATCC 36239 / CBS 767 / BCRC 21394 / JCM 1990 / NBRC 0083 / IGC 2968</strain>
    </source>
</reference>
<dbReference type="RefSeq" id="XP_461536.2">
    <property type="nucleotide sequence ID" value="XM_461536.1"/>
</dbReference>
<dbReference type="VEuPathDB" id="FungiDB:DEHA2G00176g"/>
<dbReference type="Proteomes" id="UP000000599">
    <property type="component" value="Chromosome G"/>
</dbReference>
<dbReference type="InParanoid" id="Q6BJT5"/>
<proteinExistence type="predicted"/>
<evidence type="ECO:0000313" key="2">
    <source>
        <dbReference type="Proteomes" id="UP000000599"/>
    </source>
</evidence>
<organism evidence="1 2">
    <name type="scientific">Debaryomyces hansenii (strain ATCC 36239 / CBS 767 / BCRC 21394 / JCM 1990 / NBRC 0083 / IGC 2968)</name>
    <name type="common">Yeast</name>
    <name type="synonym">Torulaspora hansenii</name>
    <dbReference type="NCBI Taxonomy" id="284592"/>
    <lineage>
        <taxon>Eukaryota</taxon>
        <taxon>Fungi</taxon>
        <taxon>Dikarya</taxon>
        <taxon>Ascomycota</taxon>
        <taxon>Saccharomycotina</taxon>
        <taxon>Pichiomycetes</taxon>
        <taxon>Debaryomycetaceae</taxon>
        <taxon>Debaryomyces</taxon>
    </lineage>
</organism>
<accession>Q6BJT5</accession>
<protein>
    <submittedName>
        <fullName evidence="1">DEHA2G00176p</fullName>
    </submittedName>
</protein>
<name>Q6BJT5_DEBHA</name>
<sequence>MSIRSPESDPDRALLNTDSHRIMMQVRTHYSHIGMSLARGEGNLSPLNFTTGVIFNASGHESDGDDSPHFLTGSIILHEP</sequence>
<gene>
    <name evidence="1" type="ordered locus">DEHA2G00176g</name>
</gene>
<dbReference type="HOGENOM" id="CLU_2589706_0_0_1"/>
<evidence type="ECO:0000313" key="1">
    <source>
        <dbReference type="EMBL" id="CAG89973.2"/>
    </source>
</evidence>
<dbReference type="KEGG" id="dha:DEHA2G00176g"/>